<dbReference type="Pfam" id="PF24322">
    <property type="entry name" value="Tle3"/>
    <property type="match status" value="1"/>
</dbReference>
<reference evidence="3 4" key="1">
    <citation type="submission" date="2019-09" db="EMBL/GenBank/DDBJ databases">
        <authorList>
            <person name="Depoorter E."/>
        </authorList>
    </citation>
    <scope>NUCLEOTIDE SEQUENCE [LARGE SCALE GENOMIC DNA]</scope>
    <source>
        <strain evidence="3">LMG 30113</strain>
    </source>
</reference>
<dbReference type="Proteomes" id="UP000494330">
    <property type="component" value="Unassembled WGS sequence"/>
</dbReference>
<evidence type="ECO:0000256" key="1">
    <source>
        <dbReference type="SAM" id="MobiDB-lite"/>
    </source>
</evidence>
<sequence>MATTQRTPAATAKGTVLPNKKKELVAVKPMPLPGVVIFVHGVNSEGEWFNAAEAGLCKGLNRRLARLDDQMAHKGPEAGQLTPVSYIDSLTPDGYINPNMAPQTYIKPDPSYSPVIHFRWGYKADKEDLKKYGGNVFLNEQNYWGGGPFANGCSSLPDLWNKGINDRLFLSLTIQALNPVDARQVYATPERHYGVMAALRLAKLIESIRKKQADCPITVVCHSQGNIVGLAAAFLGDRMPPVTDGKGKQGECVADAYVLANPPYSVVGKLAPDNWAQRGIQNVYGEHGRETYFARMATLKEFFDIIRWRPRCEMSPEEIDKEMANSRPSANGKPFSAEADREAHGVTGGAKKFTSGRVTLYCCPHDQVISATTVQGIGWRGMSSDEVEAAGGTNVLVQRVFASGFTIGKDAKQVYRYWEDDWRYQKGATPGFWFPPSPPIKLSLTRALGKYKSLGRFLDFQYRDGINIINIFGKKFPVNAVPPKGWTVPCDAPKLDQPFEPVAIKNGYPIQAVKDGDKAVSFFNEGNDPPASDRDMNKAAVNKRGGDAIDQYDGSAPAEGNAASEAGLRYEMHAIVRQTARRDQDADGPMFDPNGSVISETPGYNAADDRTRYANSTVTAYLKSTEKNNPTNHSITMTNPMHAEKALAYDVAIGVCRLTSQDWAELRIEADWRFGNGLDSSNPHKKYSEYFNRGKMNDQFLTRWITSDPDAAMPKRISDERDPSWMLDVAKFV</sequence>
<name>A0A6J5CV97_9BURK</name>
<evidence type="ECO:0000259" key="2">
    <source>
        <dbReference type="Pfam" id="PF24322"/>
    </source>
</evidence>
<accession>A0A6J5CV97</accession>
<dbReference type="RefSeq" id="WP_052001237.1">
    <property type="nucleotide sequence ID" value="NZ_CABVQD010000002.1"/>
</dbReference>
<evidence type="ECO:0000313" key="3">
    <source>
        <dbReference type="EMBL" id="VWB23024.1"/>
    </source>
</evidence>
<evidence type="ECO:0000313" key="4">
    <source>
        <dbReference type="Proteomes" id="UP000494330"/>
    </source>
</evidence>
<proteinExistence type="predicted"/>
<feature type="region of interest" description="Disordered" evidence="1">
    <location>
        <begin position="581"/>
        <end position="608"/>
    </location>
</feature>
<keyword evidence="4" id="KW-1185">Reference proteome</keyword>
<protein>
    <submittedName>
        <fullName evidence="3">Membrane protein</fullName>
    </submittedName>
</protein>
<gene>
    <name evidence="3" type="ORF">BPA30113_00785</name>
</gene>
<feature type="domain" description="T6SS Tle3 phospholipase effector alpha/beta" evidence="2">
    <location>
        <begin position="32"/>
        <end position="383"/>
    </location>
</feature>
<dbReference type="AlphaFoldDB" id="A0A6J5CV97"/>
<dbReference type="EMBL" id="CABVQD010000002">
    <property type="protein sequence ID" value="VWB23024.1"/>
    <property type="molecule type" value="Genomic_DNA"/>
</dbReference>
<dbReference type="InterPro" id="IPR056221">
    <property type="entry name" value="Tle3_ab_dom"/>
</dbReference>
<organism evidence="3 4">
    <name type="scientific">Burkholderia paludis</name>
    <dbReference type="NCBI Taxonomy" id="1506587"/>
    <lineage>
        <taxon>Bacteria</taxon>
        <taxon>Pseudomonadati</taxon>
        <taxon>Pseudomonadota</taxon>
        <taxon>Betaproteobacteria</taxon>
        <taxon>Burkholderiales</taxon>
        <taxon>Burkholderiaceae</taxon>
        <taxon>Burkholderia</taxon>
        <taxon>Burkholderia cepacia complex</taxon>
    </lineage>
</organism>